<dbReference type="Proteomes" id="UP000694856">
    <property type="component" value="Chromosome 12"/>
</dbReference>
<evidence type="ECO:0000256" key="1">
    <source>
        <dbReference type="SAM" id="MobiDB-lite"/>
    </source>
</evidence>
<organism evidence="2 3">
    <name type="scientific">Camelus ferus</name>
    <name type="common">Wild bactrian camel</name>
    <name type="synonym">Camelus bactrianus ferus</name>
    <dbReference type="NCBI Taxonomy" id="419612"/>
    <lineage>
        <taxon>Eukaryota</taxon>
        <taxon>Metazoa</taxon>
        <taxon>Chordata</taxon>
        <taxon>Craniata</taxon>
        <taxon>Vertebrata</taxon>
        <taxon>Euteleostomi</taxon>
        <taxon>Mammalia</taxon>
        <taxon>Eutheria</taxon>
        <taxon>Laurasiatheria</taxon>
        <taxon>Artiodactyla</taxon>
        <taxon>Tylopoda</taxon>
        <taxon>Camelidae</taxon>
        <taxon>Camelus</taxon>
    </lineage>
</organism>
<dbReference type="KEGG" id="cfr:116667782"/>
<protein>
    <submittedName>
        <fullName evidence="3">Uncharacterized protein LOC116667782</fullName>
    </submittedName>
</protein>
<evidence type="ECO:0000313" key="3">
    <source>
        <dbReference type="RefSeq" id="XP_032349700.1"/>
    </source>
</evidence>
<reference evidence="3" key="1">
    <citation type="submission" date="2025-08" db="UniProtKB">
        <authorList>
            <consortium name="RefSeq"/>
        </authorList>
    </citation>
    <scope>IDENTIFICATION</scope>
    <source>
        <tissue evidence="3">Ear skin</tissue>
    </source>
</reference>
<dbReference type="RefSeq" id="XP_032349700.1">
    <property type="nucleotide sequence ID" value="XM_032493809.1"/>
</dbReference>
<keyword evidence="2" id="KW-1185">Reference proteome</keyword>
<name>A0A8B8U685_CAMFR</name>
<proteinExistence type="predicted"/>
<evidence type="ECO:0000313" key="2">
    <source>
        <dbReference type="Proteomes" id="UP000694856"/>
    </source>
</evidence>
<accession>A0A8B8U685</accession>
<dbReference type="GeneID" id="116667782"/>
<gene>
    <name evidence="3" type="primary">LOC116667782</name>
</gene>
<sequence>MGYRVSLGAPTVHELVEEDLVARDFRGKPFKTLDIEATKEASFKNKCSLWCCLQRRPSNEAELRGKKKACPISRLSSNLPSSKADHQPDQYSERKPAVSGHFRTLVEWEPRRWSRKTLNSPPPTGTPKLQPPTEQLSTRMKTSRRGFPQQDKEGAQRGRQKVMNVNPEKVRHWVKNGKAGVQIQSTVSSISLELLDTMFLSFYLVCVLEES</sequence>
<feature type="compositionally biased region" description="Basic and acidic residues" evidence="1">
    <location>
        <begin position="83"/>
        <end position="96"/>
    </location>
</feature>
<dbReference type="AlphaFoldDB" id="A0A8B8U685"/>
<feature type="region of interest" description="Disordered" evidence="1">
    <location>
        <begin position="73"/>
        <end position="96"/>
    </location>
</feature>
<feature type="region of interest" description="Disordered" evidence="1">
    <location>
        <begin position="113"/>
        <end position="160"/>
    </location>
</feature>